<proteinExistence type="predicted"/>
<dbReference type="Gene3D" id="3.30.70.330">
    <property type="match status" value="1"/>
</dbReference>
<dbReference type="HOGENOM" id="CLU_014181_0_0_1"/>
<evidence type="ECO:0000256" key="1">
    <source>
        <dbReference type="SAM" id="MobiDB-lite"/>
    </source>
</evidence>
<feature type="compositionally biased region" description="Low complexity" evidence="1">
    <location>
        <begin position="386"/>
        <end position="408"/>
    </location>
</feature>
<dbReference type="STRING" id="253628.A0A0D2ARL0"/>
<dbReference type="AlphaFoldDB" id="A0A0D2ARL0"/>
<organism evidence="2 3">
    <name type="scientific">Verruconis gallopava</name>
    <dbReference type="NCBI Taxonomy" id="253628"/>
    <lineage>
        <taxon>Eukaryota</taxon>
        <taxon>Fungi</taxon>
        <taxon>Dikarya</taxon>
        <taxon>Ascomycota</taxon>
        <taxon>Pezizomycotina</taxon>
        <taxon>Dothideomycetes</taxon>
        <taxon>Pleosporomycetidae</taxon>
        <taxon>Venturiales</taxon>
        <taxon>Sympoventuriaceae</taxon>
        <taxon>Verruconis</taxon>
    </lineage>
</organism>
<sequence length="503" mass="55238">MFAYELSMHLWRYHLAEKFFLRCWPAKFCQADNEAAGCRGCQVSSGAPIPDGIVHGPTKKNGSGKRKHLDTTEEQRGRSLISSISATLTILRIMNTRSQFRGGMQVHAVPETERAIGANGQRLPWAYEYAESSHIDSREKGPFGRSTRRRTPSRSKTATPSRKEDKDAAENWRAIDDIFKRAKEADEARELARSTAAPVAGVLPAPESQEIKSTPAGTPTEVILYGFAPGFQYAAIEFYERASRGIILEDYDRYPPNPRYSNSLSMRQSRGPGLKLSKEALRKKNTHRGGTHWIKVTFDSAEAADLACAASPHVINGYIVHAELYRGEGPAGGDVAILATPQALASATASPSQRSSTTARDVSTETASTATATTAATILPDPFVAPSTQRPTSPTSTVPVQNTSVSSSMALKERPLRIRGAKRAVLLPADQALVPGKNATQRFIEAVPILGWFFSGSSDLIGEGVPRRDDETVDWDSVGIYWKFWWWIDWWFGTDYCGLKGDD</sequence>
<feature type="compositionally biased region" description="Polar residues" evidence="1">
    <location>
        <begin position="345"/>
        <end position="361"/>
    </location>
</feature>
<feature type="region of interest" description="Disordered" evidence="1">
    <location>
        <begin position="345"/>
        <end position="409"/>
    </location>
</feature>
<dbReference type="OrthoDB" id="8033832at2759"/>
<evidence type="ECO:0000313" key="2">
    <source>
        <dbReference type="EMBL" id="KIW09150.1"/>
    </source>
</evidence>
<dbReference type="Proteomes" id="UP000053259">
    <property type="component" value="Unassembled WGS sequence"/>
</dbReference>
<dbReference type="EMBL" id="KN847529">
    <property type="protein sequence ID" value="KIW09150.1"/>
    <property type="molecule type" value="Genomic_DNA"/>
</dbReference>
<evidence type="ECO:0000313" key="3">
    <source>
        <dbReference type="Proteomes" id="UP000053259"/>
    </source>
</evidence>
<reference evidence="2 3" key="1">
    <citation type="submission" date="2015-01" db="EMBL/GenBank/DDBJ databases">
        <title>The Genome Sequence of Ochroconis gallopava CBS43764.</title>
        <authorList>
            <consortium name="The Broad Institute Genomics Platform"/>
            <person name="Cuomo C."/>
            <person name="de Hoog S."/>
            <person name="Gorbushina A."/>
            <person name="Stielow B."/>
            <person name="Teixiera M."/>
            <person name="Abouelleil A."/>
            <person name="Chapman S.B."/>
            <person name="Priest M."/>
            <person name="Young S.K."/>
            <person name="Wortman J."/>
            <person name="Nusbaum C."/>
            <person name="Birren B."/>
        </authorList>
    </citation>
    <scope>NUCLEOTIDE SEQUENCE [LARGE SCALE GENOMIC DNA]</scope>
    <source>
        <strain evidence="2 3">CBS 43764</strain>
    </source>
</reference>
<accession>A0A0D2ARL0</accession>
<dbReference type="GeneID" id="27308059"/>
<gene>
    <name evidence="2" type="ORF">PV09_00086</name>
</gene>
<protein>
    <submittedName>
        <fullName evidence="2">Uncharacterized protein</fullName>
    </submittedName>
</protein>
<feature type="region of interest" description="Disordered" evidence="1">
    <location>
        <begin position="52"/>
        <end position="75"/>
    </location>
</feature>
<dbReference type="VEuPathDB" id="FungiDB:PV09_00086"/>
<dbReference type="RefSeq" id="XP_016219019.1">
    <property type="nucleotide sequence ID" value="XM_016352762.1"/>
</dbReference>
<dbReference type="InParanoid" id="A0A0D2ARL0"/>
<feature type="compositionally biased region" description="Low complexity" evidence="1">
    <location>
        <begin position="364"/>
        <end position="377"/>
    </location>
</feature>
<keyword evidence="3" id="KW-1185">Reference proteome</keyword>
<feature type="region of interest" description="Disordered" evidence="1">
    <location>
        <begin position="134"/>
        <end position="169"/>
    </location>
</feature>
<dbReference type="InterPro" id="IPR012677">
    <property type="entry name" value="Nucleotide-bd_a/b_plait_sf"/>
</dbReference>
<name>A0A0D2ARL0_9PEZI</name>